<dbReference type="OrthoDB" id="10258156at2759"/>
<dbReference type="Pfam" id="PF13679">
    <property type="entry name" value="Methyltransf_32"/>
    <property type="match status" value="1"/>
</dbReference>
<evidence type="ECO:0000313" key="2">
    <source>
        <dbReference type="EMBL" id="POY75484.1"/>
    </source>
</evidence>
<dbReference type="InterPro" id="IPR029063">
    <property type="entry name" value="SAM-dependent_MTases_sf"/>
</dbReference>
<dbReference type="PANTHER" id="PTHR12496">
    <property type="entry name" value="CGI-41 METHYLTRANSFERASE"/>
    <property type="match status" value="1"/>
</dbReference>
<dbReference type="InterPro" id="IPR052220">
    <property type="entry name" value="METTL25"/>
</dbReference>
<organism evidence="2 3">
    <name type="scientific">Rhodotorula taiwanensis</name>
    <dbReference type="NCBI Taxonomy" id="741276"/>
    <lineage>
        <taxon>Eukaryota</taxon>
        <taxon>Fungi</taxon>
        <taxon>Dikarya</taxon>
        <taxon>Basidiomycota</taxon>
        <taxon>Pucciniomycotina</taxon>
        <taxon>Microbotryomycetes</taxon>
        <taxon>Sporidiobolales</taxon>
        <taxon>Sporidiobolaceae</taxon>
        <taxon>Rhodotorula</taxon>
    </lineage>
</organism>
<reference evidence="2 3" key="1">
    <citation type="journal article" date="2018" name="Front. Microbiol.">
        <title>Prospects for Fungal Bioremediation of Acidic Radioactive Waste Sites: Characterization and Genome Sequence of Rhodotorula taiwanensis MD1149.</title>
        <authorList>
            <person name="Tkavc R."/>
            <person name="Matrosova V.Y."/>
            <person name="Grichenko O.E."/>
            <person name="Gostincar C."/>
            <person name="Volpe R.P."/>
            <person name="Klimenkova P."/>
            <person name="Gaidamakova E.K."/>
            <person name="Zhou C.E."/>
            <person name="Stewart B.J."/>
            <person name="Lyman M.G."/>
            <person name="Malfatti S.A."/>
            <person name="Rubinfeld B."/>
            <person name="Courtot M."/>
            <person name="Singh J."/>
            <person name="Dalgard C.L."/>
            <person name="Hamilton T."/>
            <person name="Frey K.G."/>
            <person name="Gunde-Cimerman N."/>
            <person name="Dugan L."/>
            <person name="Daly M.J."/>
        </authorList>
    </citation>
    <scope>NUCLEOTIDE SEQUENCE [LARGE SCALE GENOMIC DNA]</scope>
    <source>
        <strain evidence="2 3">MD1149</strain>
    </source>
</reference>
<protein>
    <recommendedName>
        <fullName evidence="1">Methyltransferase domain-containing protein</fullName>
    </recommendedName>
</protein>
<comment type="caution">
    <text evidence="2">The sequence shown here is derived from an EMBL/GenBank/DDBJ whole genome shotgun (WGS) entry which is preliminary data.</text>
</comment>
<sequence length="522" mass="57100">MSPARPRLQSPSFWPVEVQELVRFALYDSLAQDFVASSCNRFFEPSHCNDGDSGAPPRTRVRRGQGGSWAVLPAEWQRYFEAITDANEREETLVELSRGGQALTGAPASLLDYLGHCRTLALDRTCSDDPILSFPSRQEGLPRPRPFVQGEKSYRERTAVEAEAKINIKNALKAGKSPKKEHEVDRFGTLVAGIKAEGPLTHCVDVGSGRAHLSRALACSPLDLHVLAIDWSASQKSGAERLDTILTDARLAPTIGSLTHEVCSLDASGVASTLGRWPPGGPTQATPPSLLVALHACGDLTPDAIKAFISVAQPGAKAVFVGCCYNLQTPSLFPLSTFFRELLPTNGEEPMNRSHLRLTPQAPPTWHLSPASTAAWRASTLKLAYRARFEAELVAASPQIGPPETHRIGRVAECKSWETYRERAVRKLDDGTLGTVLPELEVEGGVEGWETALFLLRVFWTVRSWLGPPLESLCVLDRFALLCEGLEGEWDGEAKSTRRRVELVNLFEQATGSLRNLALVVR</sequence>
<name>A0A2S5BFE1_9BASI</name>
<dbReference type="STRING" id="741276.A0A2S5BFE1"/>
<accession>A0A2S5BFE1</accession>
<feature type="domain" description="Methyltransferase" evidence="1">
    <location>
        <begin position="179"/>
        <end position="326"/>
    </location>
</feature>
<evidence type="ECO:0000313" key="3">
    <source>
        <dbReference type="Proteomes" id="UP000237144"/>
    </source>
</evidence>
<evidence type="ECO:0000259" key="1">
    <source>
        <dbReference type="Pfam" id="PF13679"/>
    </source>
</evidence>
<dbReference type="SUPFAM" id="SSF53335">
    <property type="entry name" value="S-adenosyl-L-methionine-dependent methyltransferases"/>
    <property type="match status" value="1"/>
</dbReference>
<dbReference type="PANTHER" id="PTHR12496:SF0">
    <property type="entry name" value="METHYLTRANSFERASE DOMAIN-CONTAINING PROTEIN"/>
    <property type="match status" value="1"/>
</dbReference>
<proteinExistence type="predicted"/>
<dbReference type="EMBL" id="PJQD01000014">
    <property type="protein sequence ID" value="POY75484.1"/>
    <property type="molecule type" value="Genomic_DNA"/>
</dbReference>
<gene>
    <name evidence="2" type="ORF">BMF94_1386</name>
</gene>
<dbReference type="AlphaFoldDB" id="A0A2S5BFE1"/>
<dbReference type="InterPro" id="IPR025714">
    <property type="entry name" value="Methyltranfer_dom"/>
</dbReference>
<dbReference type="Proteomes" id="UP000237144">
    <property type="component" value="Unassembled WGS sequence"/>
</dbReference>
<keyword evidence="3" id="KW-1185">Reference proteome</keyword>